<feature type="compositionally biased region" description="Polar residues" evidence="1">
    <location>
        <begin position="250"/>
        <end position="282"/>
    </location>
</feature>
<dbReference type="Proteomes" id="UP001139887">
    <property type="component" value="Unassembled WGS sequence"/>
</dbReference>
<gene>
    <name evidence="2" type="ORF">IWW36_004981</name>
</gene>
<evidence type="ECO:0000313" key="2">
    <source>
        <dbReference type="EMBL" id="KAJ2844958.1"/>
    </source>
</evidence>
<feature type="compositionally biased region" description="Basic and acidic residues" evidence="1">
    <location>
        <begin position="206"/>
        <end position="223"/>
    </location>
</feature>
<organism evidence="2 3">
    <name type="scientific">Coemansia brasiliensis</name>
    <dbReference type="NCBI Taxonomy" id="2650707"/>
    <lineage>
        <taxon>Eukaryota</taxon>
        <taxon>Fungi</taxon>
        <taxon>Fungi incertae sedis</taxon>
        <taxon>Zoopagomycota</taxon>
        <taxon>Kickxellomycotina</taxon>
        <taxon>Kickxellomycetes</taxon>
        <taxon>Kickxellales</taxon>
        <taxon>Kickxellaceae</taxon>
        <taxon>Coemansia</taxon>
    </lineage>
</organism>
<feature type="region of interest" description="Disordered" evidence="1">
    <location>
        <begin position="249"/>
        <end position="287"/>
    </location>
</feature>
<feature type="region of interest" description="Disordered" evidence="1">
    <location>
        <begin position="374"/>
        <end position="456"/>
    </location>
</feature>
<feature type="compositionally biased region" description="Low complexity" evidence="1">
    <location>
        <begin position="115"/>
        <end position="124"/>
    </location>
</feature>
<feature type="region of interest" description="Disordered" evidence="1">
    <location>
        <begin position="1"/>
        <end position="237"/>
    </location>
</feature>
<dbReference type="AlphaFoldDB" id="A0A9W8LYJ2"/>
<sequence>MSDDHPEPQLPPAATSTAEPASASGPSQSTNNQQPANPEPFAAHSISTVKTEPLAATDPSTQFRRSSGSSAAEMQLDNRPQYSISTSSYPVLHSAQHNSDSPDHSRLIGNKGPANDISNKNSNSDDSERLRQTLSSTSLSHPAQFAFSKPDHNSSAAQADLDSHQQRTSNSSAFETPPVMAPAQLHNTPSQTEEDICMSESPQPEEPGHLKDASSPQMHDKSNDYLNDGQFRQPETPSSQHFYAQRLYDQRSSTHPSQSATPPADSTQQQSSRPGSESTVQRTPEGVSMPARSAVLYHAGYNSGRGAVWRFFKVVEARVSGNTDRAECLLCHKRMLGKSADMKKHIVSNCPNRNEIAQDMQPILEIVKAELENPKKRAKRNSNTPYTMRSDGSFAPVSSSYHPAPSEHTPVPARLQPASVHPPSVISRTPTHHRTAPYELHPTHPDAHRAKMIKYS</sequence>
<dbReference type="EMBL" id="JANBUW010000935">
    <property type="protein sequence ID" value="KAJ2844958.1"/>
    <property type="molecule type" value="Genomic_DNA"/>
</dbReference>
<evidence type="ECO:0000256" key="1">
    <source>
        <dbReference type="SAM" id="MobiDB-lite"/>
    </source>
</evidence>
<comment type="caution">
    <text evidence="2">The sequence shown here is derived from an EMBL/GenBank/DDBJ whole genome shotgun (WGS) entry which is preliminary data.</text>
</comment>
<feature type="non-terminal residue" evidence="2">
    <location>
        <position position="456"/>
    </location>
</feature>
<keyword evidence="3" id="KW-1185">Reference proteome</keyword>
<protein>
    <submittedName>
        <fullName evidence="2">Uncharacterized protein</fullName>
    </submittedName>
</protein>
<proteinExistence type="predicted"/>
<dbReference type="OrthoDB" id="1621678at2759"/>
<feature type="compositionally biased region" description="Low complexity" evidence="1">
    <location>
        <begin position="12"/>
        <end position="27"/>
    </location>
</feature>
<reference evidence="2" key="1">
    <citation type="submission" date="2022-07" db="EMBL/GenBank/DDBJ databases">
        <title>Phylogenomic reconstructions and comparative analyses of Kickxellomycotina fungi.</title>
        <authorList>
            <person name="Reynolds N.K."/>
            <person name="Stajich J.E."/>
            <person name="Barry K."/>
            <person name="Grigoriev I.V."/>
            <person name="Crous P."/>
            <person name="Smith M.E."/>
        </authorList>
    </citation>
    <scope>NUCLEOTIDE SEQUENCE</scope>
    <source>
        <strain evidence="2">NRRL 1566</strain>
    </source>
</reference>
<feature type="compositionally biased region" description="Polar residues" evidence="1">
    <location>
        <begin position="58"/>
        <end position="99"/>
    </location>
</feature>
<name>A0A9W8LYJ2_9FUNG</name>
<accession>A0A9W8LYJ2</accession>
<evidence type="ECO:0000313" key="3">
    <source>
        <dbReference type="Proteomes" id="UP001139887"/>
    </source>
</evidence>